<keyword evidence="3" id="KW-1185">Reference proteome</keyword>
<dbReference type="Proteomes" id="UP001059041">
    <property type="component" value="Unassembled WGS sequence"/>
</dbReference>
<accession>A0A9W7T4K5</accession>
<evidence type="ECO:0000313" key="2">
    <source>
        <dbReference type="EMBL" id="KAI7790572.1"/>
    </source>
</evidence>
<evidence type="ECO:0000313" key="3">
    <source>
        <dbReference type="Proteomes" id="UP001059041"/>
    </source>
</evidence>
<feature type="compositionally biased region" description="Low complexity" evidence="1">
    <location>
        <begin position="244"/>
        <end position="305"/>
    </location>
</feature>
<gene>
    <name evidence="2" type="ORF">IRJ41_019461</name>
</gene>
<evidence type="ECO:0000256" key="1">
    <source>
        <dbReference type="SAM" id="MobiDB-lite"/>
    </source>
</evidence>
<dbReference type="EMBL" id="JAFHDT010000077">
    <property type="protein sequence ID" value="KAI7790572.1"/>
    <property type="molecule type" value="Genomic_DNA"/>
</dbReference>
<organism evidence="2 3">
    <name type="scientific">Triplophysa rosa</name>
    <name type="common">Cave loach</name>
    <dbReference type="NCBI Taxonomy" id="992332"/>
    <lineage>
        <taxon>Eukaryota</taxon>
        <taxon>Metazoa</taxon>
        <taxon>Chordata</taxon>
        <taxon>Craniata</taxon>
        <taxon>Vertebrata</taxon>
        <taxon>Euteleostomi</taxon>
        <taxon>Actinopterygii</taxon>
        <taxon>Neopterygii</taxon>
        <taxon>Teleostei</taxon>
        <taxon>Ostariophysi</taxon>
        <taxon>Cypriniformes</taxon>
        <taxon>Nemacheilidae</taxon>
        <taxon>Triplophysa</taxon>
    </lineage>
</organism>
<name>A0A9W7T4K5_TRIRA</name>
<comment type="caution">
    <text evidence="2">The sequence shown here is derived from an EMBL/GenBank/DDBJ whole genome shotgun (WGS) entry which is preliminary data.</text>
</comment>
<reference evidence="2" key="1">
    <citation type="submission" date="2021-02" db="EMBL/GenBank/DDBJ databases">
        <title>Comparative genomics reveals that relaxation of natural selection precedes convergent phenotypic evolution of cavefish.</title>
        <authorList>
            <person name="Peng Z."/>
        </authorList>
    </citation>
    <scope>NUCLEOTIDE SEQUENCE</scope>
    <source>
        <tissue evidence="2">Muscle</tissue>
    </source>
</reference>
<feature type="non-terminal residue" evidence="2">
    <location>
        <position position="1"/>
    </location>
</feature>
<proteinExistence type="predicted"/>
<feature type="region of interest" description="Disordered" evidence="1">
    <location>
        <begin position="192"/>
        <end position="340"/>
    </location>
</feature>
<feature type="compositionally biased region" description="Low complexity" evidence="1">
    <location>
        <begin position="192"/>
        <end position="206"/>
    </location>
</feature>
<dbReference type="AlphaFoldDB" id="A0A9W7T4K5"/>
<protein>
    <submittedName>
        <fullName evidence="2">Uncharacterized protein</fullName>
    </submittedName>
</protein>
<sequence length="340" mass="36686">HRVRDAHLTANSDTSGTLLPMGEYLDQNQKVLTDGMARQSETGKQISSYRFGTTRRSLSLCLFDCRDRIHEPPQNPAGSSMNTGWSHLARLLCGLRQESESVDEYVERLLDVAENGVFGEEELAVLFNSGLRNPLSRAEMRVLSPLDFDAVWLSAAERSESTVSTSARYPSPLVTIPEGGSLQIGVVGIATPSPSLSAASPPSTSLVVKRGRRASWGSTSEESQPEPAVPHTSFHHPTTSRPASSPVVQPESSPVVQPGDPALSSRPSSRRQALSSRPSSRRQALSSRPSSRRQALSSRPSSRSLGNSQGQRLSPPGLSPQNPPGLRALERSRGIRLCLP</sequence>